<gene>
    <name evidence="2" type="primary">gb07972</name>
    <name evidence="2" type="ORF">PR202_gb07972</name>
</gene>
<keyword evidence="3" id="KW-1185">Reference proteome</keyword>
<dbReference type="Proteomes" id="UP001054889">
    <property type="component" value="Unassembled WGS sequence"/>
</dbReference>
<dbReference type="EMBL" id="BQKI01000075">
    <property type="protein sequence ID" value="GJN20580.1"/>
    <property type="molecule type" value="Genomic_DNA"/>
</dbReference>
<sequence>MADRLARHNLPHPSHCPLCNQENEDIQHLLTKCVFARQFWHQDLAPLGLDQHVPRRREASFVERWRKSSRKVHKNKRKGLKFIVILGAWSIWKHRNKCVFIGASPSVNQVLQSFNGEKHLWVMAGGRGLPALYPGQDGHVAEFQ</sequence>
<dbReference type="InterPro" id="IPR026960">
    <property type="entry name" value="RVT-Znf"/>
</dbReference>
<dbReference type="AlphaFoldDB" id="A0AAV5EDM3"/>
<reference evidence="2" key="2">
    <citation type="submission" date="2021-12" db="EMBL/GenBank/DDBJ databases">
        <title>Resequencing data analysis of finger millet.</title>
        <authorList>
            <person name="Hatakeyama M."/>
            <person name="Aluri S."/>
            <person name="Balachadran M.T."/>
            <person name="Sivarajan S.R."/>
            <person name="Poveda L."/>
            <person name="Shimizu-Inatsugi R."/>
            <person name="Schlapbach R."/>
            <person name="Sreeman S.M."/>
            <person name="Shimizu K.K."/>
        </authorList>
    </citation>
    <scope>NUCLEOTIDE SEQUENCE</scope>
</reference>
<organism evidence="2 3">
    <name type="scientific">Eleusine coracana subsp. coracana</name>
    <dbReference type="NCBI Taxonomy" id="191504"/>
    <lineage>
        <taxon>Eukaryota</taxon>
        <taxon>Viridiplantae</taxon>
        <taxon>Streptophyta</taxon>
        <taxon>Embryophyta</taxon>
        <taxon>Tracheophyta</taxon>
        <taxon>Spermatophyta</taxon>
        <taxon>Magnoliopsida</taxon>
        <taxon>Liliopsida</taxon>
        <taxon>Poales</taxon>
        <taxon>Poaceae</taxon>
        <taxon>PACMAD clade</taxon>
        <taxon>Chloridoideae</taxon>
        <taxon>Cynodonteae</taxon>
        <taxon>Eleusininae</taxon>
        <taxon>Eleusine</taxon>
    </lineage>
</organism>
<name>A0AAV5EDM3_ELECO</name>
<evidence type="ECO:0000259" key="1">
    <source>
        <dbReference type="Pfam" id="PF13966"/>
    </source>
</evidence>
<evidence type="ECO:0000313" key="2">
    <source>
        <dbReference type="EMBL" id="GJN20580.1"/>
    </source>
</evidence>
<evidence type="ECO:0000313" key="3">
    <source>
        <dbReference type="Proteomes" id="UP001054889"/>
    </source>
</evidence>
<comment type="caution">
    <text evidence="2">The sequence shown here is derived from an EMBL/GenBank/DDBJ whole genome shotgun (WGS) entry which is preliminary data.</text>
</comment>
<reference evidence="2" key="1">
    <citation type="journal article" date="2018" name="DNA Res.">
        <title>Multiple hybrid de novo genome assembly of finger millet, an orphan allotetraploid crop.</title>
        <authorList>
            <person name="Hatakeyama M."/>
            <person name="Aluri S."/>
            <person name="Balachadran M.T."/>
            <person name="Sivarajan S.R."/>
            <person name="Patrignani A."/>
            <person name="Gruter S."/>
            <person name="Poveda L."/>
            <person name="Shimizu-Inatsugi R."/>
            <person name="Baeten J."/>
            <person name="Francoijs K.J."/>
            <person name="Nataraja K.N."/>
            <person name="Reddy Y.A.N."/>
            <person name="Phadnis S."/>
            <person name="Ravikumar R.L."/>
            <person name="Schlapbach R."/>
            <person name="Sreeman S.M."/>
            <person name="Shimizu K.K."/>
        </authorList>
    </citation>
    <scope>NUCLEOTIDE SEQUENCE</scope>
</reference>
<accession>A0AAV5EDM3</accession>
<protein>
    <recommendedName>
        <fullName evidence="1">Reverse transcriptase zinc-binding domain-containing protein</fullName>
    </recommendedName>
</protein>
<proteinExistence type="predicted"/>
<dbReference type="Pfam" id="PF13966">
    <property type="entry name" value="zf-RVT"/>
    <property type="match status" value="1"/>
</dbReference>
<feature type="domain" description="Reverse transcriptase zinc-binding" evidence="1">
    <location>
        <begin position="2"/>
        <end position="40"/>
    </location>
</feature>